<dbReference type="FunFam" id="2.10.230.10:FF:000001">
    <property type="entry name" value="DnaJ subfamily A member 2"/>
    <property type="match status" value="1"/>
</dbReference>
<reference evidence="9" key="1">
    <citation type="submission" date="2013-12" db="EMBL/GenBank/DDBJ databases">
        <title>The Genome Sequence of Aphanomyces astaci APO3.</title>
        <authorList>
            <consortium name="The Broad Institute Genomics Platform"/>
            <person name="Russ C."/>
            <person name="Tyler B."/>
            <person name="van West P."/>
            <person name="Dieguez-Uribeondo J."/>
            <person name="Young S.K."/>
            <person name="Zeng Q."/>
            <person name="Gargeya S."/>
            <person name="Fitzgerald M."/>
            <person name="Abouelleil A."/>
            <person name="Alvarado L."/>
            <person name="Chapman S.B."/>
            <person name="Gainer-Dewar J."/>
            <person name="Goldberg J."/>
            <person name="Griggs A."/>
            <person name="Gujja S."/>
            <person name="Hansen M."/>
            <person name="Howarth C."/>
            <person name="Imamovic A."/>
            <person name="Ireland A."/>
            <person name="Larimer J."/>
            <person name="McCowan C."/>
            <person name="Murphy C."/>
            <person name="Pearson M."/>
            <person name="Poon T.W."/>
            <person name="Priest M."/>
            <person name="Roberts A."/>
            <person name="Saif S."/>
            <person name="Shea T."/>
            <person name="Sykes S."/>
            <person name="Wortman J."/>
            <person name="Nusbaum C."/>
            <person name="Birren B."/>
        </authorList>
    </citation>
    <scope>NUCLEOTIDE SEQUENCE [LARGE SCALE GENOMIC DNA]</scope>
    <source>
        <strain evidence="9">APO3</strain>
    </source>
</reference>
<dbReference type="InterPro" id="IPR001305">
    <property type="entry name" value="HSP_DnaJ_Cys-rich_dom"/>
</dbReference>
<dbReference type="InterPro" id="IPR001623">
    <property type="entry name" value="DnaJ_domain"/>
</dbReference>
<dbReference type="InterPro" id="IPR018253">
    <property type="entry name" value="DnaJ_domain_CS"/>
</dbReference>
<keyword evidence="2" id="KW-0677">Repeat</keyword>
<proteinExistence type="inferred from homology"/>
<dbReference type="PRINTS" id="PR00625">
    <property type="entry name" value="JDOMAIN"/>
</dbReference>
<dbReference type="PROSITE" id="PS51188">
    <property type="entry name" value="ZF_CR"/>
    <property type="match status" value="1"/>
</dbReference>
<dbReference type="InterPro" id="IPR012724">
    <property type="entry name" value="DnaJ"/>
</dbReference>
<feature type="domain" description="CR-type" evidence="8">
    <location>
        <begin position="141"/>
        <end position="225"/>
    </location>
</feature>
<dbReference type="Pfam" id="PF00684">
    <property type="entry name" value="DnaJ_CXXCXGXG"/>
    <property type="match status" value="1"/>
</dbReference>
<sequence>MFGGGFESFFGEGHGHGGHSKPVDNTKFYETLGVPKNATAADIKKAYRKLALKNHPDKGGDPELFKDITVAYEALSDPEKRELYDQYGEEGLQHGGGGGHHGGDMFSQMFGGRGGGRPRGPQRGEDLTHPLKVSLEDLYNGKTVKLAVNRDVLCGGCAGRGGAEGAETSCGTCNGRGMRIQHRQIAPGMVQQVQSVCPDCRGQGKSIRESDRCKVCRGNKVTKERKVLEVHIEKGMRNGQRITFSGEADQAPGTIAGDIIFVVQEKEHAVFQRKGGNLILEKKISLVEALTGFETVVEHLDGRHLHVKSVGGEVIKPNQFKAVQGEGMPQHGNPFVKGQLVILFKVEFPSQVSAEQTKLLLSVFRRPPSSVPRLSDDSEEVFLSDFDAEAAQDQAQRDAYDSDDDRGGQQRGVQCQQQ</sequence>
<dbReference type="GO" id="GO:0051082">
    <property type="term" value="F:unfolded protein binding"/>
    <property type="evidence" value="ECO:0007669"/>
    <property type="project" value="InterPro"/>
</dbReference>
<dbReference type="GeneID" id="20808801"/>
<evidence type="ECO:0000259" key="7">
    <source>
        <dbReference type="PROSITE" id="PS50076"/>
    </source>
</evidence>
<evidence type="ECO:0000256" key="1">
    <source>
        <dbReference type="ARBA" id="ARBA00022723"/>
    </source>
</evidence>
<dbReference type="VEuPathDB" id="FungiDB:H257_06805"/>
<dbReference type="Gene3D" id="2.60.260.20">
    <property type="entry name" value="Urease metallochaperone UreE, N-terminal domain"/>
    <property type="match status" value="2"/>
</dbReference>
<dbReference type="InterPro" id="IPR036869">
    <property type="entry name" value="J_dom_sf"/>
</dbReference>
<dbReference type="SUPFAM" id="SSF57938">
    <property type="entry name" value="DnaJ/Hsp40 cysteine-rich domain"/>
    <property type="match status" value="1"/>
</dbReference>
<feature type="region of interest" description="Disordered" evidence="6">
    <location>
        <begin position="385"/>
        <end position="418"/>
    </location>
</feature>
<dbReference type="GO" id="GO:0005524">
    <property type="term" value="F:ATP binding"/>
    <property type="evidence" value="ECO:0007669"/>
    <property type="project" value="InterPro"/>
</dbReference>
<protein>
    <recommendedName>
        <fullName evidence="10">Chaperone DnaJ</fullName>
    </recommendedName>
</protein>
<dbReference type="PANTHER" id="PTHR43888">
    <property type="entry name" value="DNAJ-LIKE-2, ISOFORM A-RELATED"/>
    <property type="match status" value="1"/>
</dbReference>
<dbReference type="STRING" id="112090.W4GKW4"/>
<evidence type="ECO:0000256" key="2">
    <source>
        <dbReference type="ARBA" id="ARBA00022737"/>
    </source>
</evidence>
<dbReference type="Gene3D" id="2.10.230.10">
    <property type="entry name" value="Heat shock protein DnaJ, cysteine-rich domain"/>
    <property type="match status" value="1"/>
</dbReference>
<dbReference type="RefSeq" id="XP_009830474.1">
    <property type="nucleotide sequence ID" value="XM_009832172.1"/>
</dbReference>
<dbReference type="SUPFAM" id="SSF49493">
    <property type="entry name" value="HSP40/DnaJ peptide-binding domain"/>
    <property type="match status" value="2"/>
</dbReference>
<dbReference type="PROSITE" id="PS50076">
    <property type="entry name" value="DNAJ_2"/>
    <property type="match status" value="1"/>
</dbReference>
<feature type="region of interest" description="Disordered" evidence="6">
    <location>
        <begin position="89"/>
        <end position="127"/>
    </location>
</feature>
<name>W4GKW4_APHAT</name>
<evidence type="ECO:0000256" key="4">
    <source>
        <dbReference type="ARBA" id="ARBA00022833"/>
    </source>
</evidence>
<gene>
    <name evidence="9" type="ORF">H257_06805</name>
</gene>
<dbReference type="HAMAP" id="MF_01152">
    <property type="entry name" value="DnaJ"/>
    <property type="match status" value="1"/>
</dbReference>
<dbReference type="GO" id="GO:0008270">
    <property type="term" value="F:zinc ion binding"/>
    <property type="evidence" value="ECO:0007669"/>
    <property type="project" value="UniProtKB-KW"/>
</dbReference>
<keyword evidence="3 5" id="KW-0863">Zinc-finger</keyword>
<dbReference type="InterPro" id="IPR008971">
    <property type="entry name" value="HSP40/DnaJ_pept-bd"/>
</dbReference>
<dbReference type="GO" id="GO:0030544">
    <property type="term" value="F:Hsp70 protein binding"/>
    <property type="evidence" value="ECO:0007669"/>
    <property type="project" value="InterPro"/>
</dbReference>
<dbReference type="SUPFAM" id="SSF46565">
    <property type="entry name" value="Chaperone J-domain"/>
    <property type="match status" value="1"/>
</dbReference>
<dbReference type="FunFam" id="1.10.287.110:FF:000041">
    <property type="entry name" value="Chaperone protein DNAj, putative"/>
    <property type="match status" value="1"/>
</dbReference>
<dbReference type="EMBL" id="KI913127">
    <property type="protein sequence ID" value="ETV79538.1"/>
    <property type="molecule type" value="Genomic_DNA"/>
</dbReference>
<dbReference type="FunFam" id="2.60.260.20:FF:000003">
    <property type="entry name" value="DnaJ subfamily A member 2"/>
    <property type="match status" value="1"/>
</dbReference>
<dbReference type="GO" id="GO:0009408">
    <property type="term" value="P:response to heat"/>
    <property type="evidence" value="ECO:0007669"/>
    <property type="project" value="InterPro"/>
</dbReference>
<dbReference type="InterPro" id="IPR036410">
    <property type="entry name" value="HSP_DnaJ_Cys-rich_dom_sf"/>
</dbReference>
<dbReference type="Pfam" id="PF00226">
    <property type="entry name" value="DnaJ"/>
    <property type="match status" value="1"/>
</dbReference>
<dbReference type="FunFam" id="2.60.260.20:FF:000068">
    <property type="entry name" value="Chaperone protein dnaJ 3"/>
    <property type="match status" value="1"/>
</dbReference>
<evidence type="ECO:0000313" key="9">
    <source>
        <dbReference type="EMBL" id="ETV79538.1"/>
    </source>
</evidence>
<feature type="zinc finger region" description="CR-type" evidence="5">
    <location>
        <begin position="141"/>
        <end position="225"/>
    </location>
</feature>
<dbReference type="CDD" id="cd06257">
    <property type="entry name" value="DnaJ"/>
    <property type="match status" value="1"/>
</dbReference>
<evidence type="ECO:0000256" key="5">
    <source>
        <dbReference type="PROSITE-ProRule" id="PRU00546"/>
    </source>
</evidence>
<evidence type="ECO:0000256" key="3">
    <source>
        <dbReference type="ARBA" id="ARBA00022771"/>
    </source>
</evidence>
<evidence type="ECO:0008006" key="10">
    <source>
        <dbReference type="Google" id="ProtNLM"/>
    </source>
</evidence>
<organism evidence="9">
    <name type="scientific">Aphanomyces astaci</name>
    <name type="common">Crayfish plague agent</name>
    <dbReference type="NCBI Taxonomy" id="112090"/>
    <lineage>
        <taxon>Eukaryota</taxon>
        <taxon>Sar</taxon>
        <taxon>Stramenopiles</taxon>
        <taxon>Oomycota</taxon>
        <taxon>Saprolegniomycetes</taxon>
        <taxon>Saprolegniales</taxon>
        <taxon>Verrucalvaceae</taxon>
        <taxon>Aphanomyces</taxon>
    </lineage>
</organism>
<dbReference type="AlphaFoldDB" id="W4GKW4"/>
<feature type="compositionally biased region" description="Basic and acidic residues" evidence="6">
    <location>
        <begin position="395"/>
        <end position="408"/>
    </location>
</feature>
<dbReference type="CDD" id="cd10747">
    <property type="entry name" value="DnaJ_C"/>
    <property type="match status" value="1"/>
</dbReference>
<feature type="domain" description="J" evidence="7">
    <location>
        <begin position="27"/>
        <end position="88"/>
    </location>
</feature>
<dbReference type="SMART" id="SM00271">
    <property type="entry name" value="DnaJ"/>
    <property type="match status" value="1"/>
</dbReference>
<accession>W4GKW4</accession>
<keyword evidence="4 5" id="KW-0862">Zinc</keyword>
<evidence type="ECO:0000259" key="8">
    <source>
        <dbReference type="PROSITE" id="PS51188"/>
    </source>
</evidence>
<evidence type="ECO:0000256" key="6">
    <source>
        <dbReference type="SAM" id="MobiDB-lite"/>
    </source>
</evidence>
<dbReference type="Pfam" id="PF01556">
    <property type="entry name" value="DnaJ_C"/>
    <property type="match status" value="1"/>
</dbReference>
<dbReference type="GO" id="GO:0006457">
    <property type="term" value="P:protein folding"/>
    <property type="evidence" value="ECO:0007669"/>
    <property type="project" value="InterPro"/>
</dbReference>
<dbReference type="OrthoDB" id="550424at2759"/>
<dbReference type="PROSITE" id="PS00636">
    <property type="entry name" value="DNAJ_1"/>
    <property type="match status" value="1"/>
</dbReference>
<dbReference type="InterPro" id="IPR002939">
    <property type="entry name" value="DnaJ_C"/>
</dbReference>
<dbReference type="CDD" id="cd10719">
    <property type="entry name" value="DnaJ_zf"/>
    <property type="match status" value="1"/>
</dbReference>
<keyword evidence="1 5" id="KW-0479">Metal-binding</keyword>
<dbReference type="InterPro" id="IPR044713">
    <property type="entry name" value="DNJA1/2-like"/>
</dbReference>
<dbReference type="Gene3D" id="1.10.287.110">
    <property type="entry name" value="DnaJ domain"/>
    <property type="match status" value="1"/>
</dbReference>